<evidence type="ECO:0000313" key="3">
    <source>
        <dbReference type="Proteomes" id="UP000014760"/>
    </source>
</evidence>
<reference evidence="1 3" key="2">
    <citation type="journal article" date="2013" name="Nature">
        <title>Insights into bilaterian evolution from three spiralian genomes.</title>
        <authorList>
            <person name="Simakov O."/>
            <person name="Marletaz F."/>
            <person name="Cho S.J."/>
            <person name="Edsinger-Gonzales E."/>
            <person name="Havlak P."/>
            <person name="Hellsten U."/>
            <person name="Kuo D.H."/>
            <person name="Larsson T."/>
            <person name="Lv J."/>
            <person name="Arendt D."/>
            <person name="Savage R."/>
            <person name="Osoegawa K."/>
            <person name="de Jong P."/>
            <person name="Grimwood J."/>
            <person name="Chapman J.A."/>
            <person name="Shapiro H."/>
            <person name="Aerts A."/>
            <person name="Otillar R.P."/>
            <person name="Terry A.Y."/>
            <person name="Boore J.L."/>
            <person name="Grigoriev I.V."/>
            <person name="Lindberg D.R."/>
            <person name="Seaver E.C."/>
            <person name="Weisblat D.A."/>
            <person name="Putnam N.H."/>
            <person name="Rokhsar D.S."/>
        </authorList>
    </citation>
    <scope>NUCLEOTIDE SEQUENCE</scope>
    <source>
        <strain evidence="1 3">I ESC-2004</strain>
    </source>
</reference>
<accession>R7T659</accession>
<dbReference type="Proteomes" id="UP000014760">
    <property type="component" value="Unassembled WGS sequence"/>
</dbReference>
<evidence type="ECO:0000313" key="2">
    <source>
        <dbReference type="EnsemblMetazoa" id="CapteP95562"/>
    </source>
</evidence>
<organism evidence="1">
    <name type="scientific">Capitella teleta</name>
    <name type="common">Polychaete worm</name>
    <dbReference type="NCBI Taxonomy" id="283909"/>
    <lineage>
        <taxon>Eukaryota</taxon>
        <taxon>Metazoa</taxon>
        <taxon>Spiralia</taxon>
        <taxon>Lophotrochozoa</taxon>
        <taxon>Annelida</taxon>
        <taxon>Polychaeta</taxon>
        <taxon>Sedentaria</taxon>
        <taxon>Scolecida</taxon>
        <taxon>Capitellidae</taxon>
        <taxon>Capitella</taxon>
    </lineage>
</organism>
<dbReference type="EnsemblMetazoa" id="CapteT95562">
    <property type="protein sequence ID" value="CapteP95562"/>
    <property type="gene ID" value="CapteG95562"/>
</dbReference>
<dbReference type="AlphaFoldDB" id="R7T659"/>
<dbReference type="Gene3D" id="1.20.5.340">
    <property type="match status" value="1"/>
</dbReference>
<gene>
    <name evidence="1" type="ORF">CAPTEDRAFT_95562</name>
</gene>
<reference evidence="3" key="1">
    <citation type="submission" date="2012-12" db="EMBL/GenBank/DDBJ databases">
        <authorList>
            <person name="Hellsten U."/>
            <person name="Grimwood J."/>
            <person name="Chapman J.A."/>
            <person name="Shapiro H."/>
            <person name="Aerts A."/>
            <person name="Otillar R.P."/>
            <person name="Terry A.Y."/>
            <person name="Boore J.L."/>
            <person name="Simakov O."/>
            <person name="Marletaz F."/>
            <person name="Cho S.-J."/>
            <person name="Edsinger-Gonzales E."/>
            <person name="Havlak P."/>
            <person name="Kuo D.-H."/>
            <person name="Larsson T."/>
            <person name="Lv J."/>
            <person name="Arendt D."/>
            <person name="Savage R."/>
            <person name="Osoegawa K."/>
            <person name="de Jong P."/>
            <person name="Lindberg D.R."/>
            <person name="Seaver E.C."/>
            <person name="Weisblat D.A."/>
            <person name="Putnam N.H."/>
            <person name="Grigoriev I.V."/>
            <person name="Rokhsar D.S."/>
        </authorList>
    </citation>
    <scope>NUCLEOTIDE SEQUENCE</scope>
    <source>
        <strain evidence="3">I ESC-2004</strain>
    </source>
</reference>
<sequence length="92" mass="10508">MPLVHRQIEPVRINRTHVDTKDQFDLNIVSNNALTSLMKQMSSLVQHAEDMFNGLSEECRTVLYRAERLQSKVTVLTSNVGKLDAKTVIVRK</sequence>
<dbReference type="HOGENOM" id="CLU_158848_1_0_1"/>
<evidence type="ECO:0008006" key="4">
    <source>
        <dbReference type="Google" id="ProtNLM"/>
    </source>
</evidence>
<evidence type="ECO:0000313" key="1">
    <source>
        <dbReference type="EMBL" id="ELT89009.1"/>
    </source>
</evidence>
<dbReference type="OMA" id="YFIAQNS"/>
<dbReference type="EMBL" id="KB311578">
    <property type="protein sequence ID" value="ELT89009.1"/>
    <property type="molecule type" value="Genomic_DNA"/>
</dbReference>
<keyword evidence="3" id="KW-1185">Reference proteome</keyword>
<reference evidence="2" key="3">
    <citation type="submission" date="2015-06" db="UniProtKB">
        <authorList>
            <consortium name="EnsemblMetazoa"/>
        </authorList>
    </citation>
    <scope>IDENTIFICATION</scope>
</reference>
<dbReference type="EMBL" id="AMQN01003340">
    <property type="status" value="NOT_ANNOTATED_CDS"/>
    <property type="molecule type" value="Genomic_DNA"/>
</dbReference>
<protein>
    <recommendedName>
        <fullName evidence="4">Wiskott-Aldrich syndrome protein family member</fullName>
    </recommendedName>
</protein>
<dbReference type="OrthoDB" id="1060785at2759"/>
<dbReference type="STRING" id="283909.R7T659"/>
<name>R7T659_CAPTE</name>
<proteinExistence type="predicted"/>